<dbReference type="InterPro" id="IPR028098">
    <property type="entry name" value="Glyco_trans_4-like_N"/>
</dbReference>
<dbReference type="EMBL" id="JBHSCX010000004">
    <property type="protein sequence ID" value="MFC4361760.1"/>
    <property type="molecule type" value="Genomic_DNA"/>
</dbReference>
<feature type="domain" description="Glycosyltransferase subfamily 4-like N-terminal" evidence="1">
    <location>
        <begin position="22"/>
        <end position="170"/>
    </location>
</feature>
<dbReference type="Pfam" id="PF13579">
    <property type="entry name" value="Glyco_trans_4_4"/>
    <property type="match status" value="1"/>
</dbReference>
<keyword evidence="2" id="KW-0328">Glycosyltransferase</keyword>
<dbReference type="RefSeq" id="WP_290263710.1">
    <property type="nucleotide sequence ID" value="NZ_JAUFQG010000006.1"/>
</dbReference>
<dbReference type="Pfam" id="PF13692">
    <property type="entry name" value="Glyco_trans_1_4"/>
    <property type="match status" value="1"/>
</dbReference>
<dbReference type="CDD" id="cd03801">
    <property type="entry name" value="GT4_PimA-like"/>
    <property type="match status" value="1"/>
</dbReference>
<organism evidence="2 3">
    <name type="scientific">Simiduia curdlanivorans</name>
    <dbReference type="NCBI Taxonomy" id="1492769"/>
    <lineage>
        <taxon>Bacteria</taxon>
        <taxon>Pseudomonadati</taxon>
        <taxon>Pseudomonadota</taxon>
        <taxon>Gammaproteobacteria</taxon>
        <taxon>Cellvibrionales</taxon>
        <taxon>Cellvibrionaceae</taxon>
        <taxon>Simiduia</taxon>
    </lineage>
</organism>
<evidence type="ECO:0000313" key="3">
    <source>
        <dbReference type="Proteomes" id="UP001595840"/>
    </source>
</evidence>
<dbReference type="Proteomes" id="UP001595840">
    <property type="component" value="Unassembled WGS sequence"/>
</dbReference>
<accession>A0ABV8V1J0</accession>
<dbReference type="GO" id="GO:0016757">
    <property type="term" value="F:glycosyltransferase activity"/>
    <property type="evidence" value="ECO:0007669"/>
    <property type="project" value="UniProtKB-KW"/>
</dbReference>
<gene>
    <name evidence="2" type="ORF">ACFOX3_05555</name>
</gene>
<dbReference type="PANTHER" id="PTHR45947:SF3">
    <property type="entry name" value="SULFOQUINOVOSYL TRANSFERASE SQD2"/>
    <property type="match status" value="1"/>
</dbReference>
<sequence>MRVLHCCLSCFYIDGYTYQENMLVRQHVSAGHEVLVVASAETFGEDKQVTYVAPGDYIGTDGARVVRLPYRRLLPHAVMTKLRMHPGVLGLIADFAPDVIMFHGACGWELLTACKYVRQNPSVKLYVDSHEDFNNSARGPLSMALLYKSFYVPIIRAVKNHVSKFLYITYETKRFCKDVYRLEDSELEFYPLGGVVLDDEAYAQKRQTKRAELAVLGEQTLFFQSGKFDEKKRLLESLSAFSKIRAEHARFFIAGSFSDSIKLQAEALIAADSRIHFLGWANSDQLLDLLCATDVYVQPGSQSATLQMSIAARCVVIIDNVPSHQDIFRDNGFLVSDEQELYEALASCAEYSEALGEMSQRSFEFASQKLNYAVLAERLLK</sequence>
<dbReference type="Gene3D" id="3.40.50.2000">
    <property type="entry name" value="Glycogen Phosphorylase B"/>
    <property type="match status" value="2"/>
</dbReference>
<protein>
    <submittedName>
        <fullName evidence="2">Glycosyltransferase family 4 protein</fullName>
        <ecNumber evidence="2">2.4.-.-</ecNumber>
    </submittedName>
</protein>
<dbReference type="EC" id="2.4.-.-" evidence="2"/>
<keyword evidence="2" id="KW-0808">Transferase</keyword>
<dbReference type="PANTHER" id="PTHR45947">
    <property type="entry name" value="SULFOQUINOVOSYL TRANSFERASE SQD2"/>
    <property type="match status" value="1"/>
</dbReference>
<comment type="caution">
    <text evidence="2">The sequence shown here is derived from an EMBL/GenBank/DDBJ whole genome shotgun (WGS) entry which is preliminary data.</text>
</comment>
<name>A0ABV8V1J0_9GAMM</name>
<dbReference type="SUPFAM" id="SSF53756">
    <property type="entry name" value="UDP-Glycosyltransferase/glycogen phosphorylase"/>
    <property type="match status" value="1"/>
</dbReference>
<keyword evidence="3" id="KW-1185">Reference proteome</keyword>
<dbReference type="InterPro" id="IPR050194">
    <property type="entry name" value="Glycosyltransferase_grp1"/>
</dbReference>
<proteinExistence type="predicted"/>
<evidence type="ECO:0000313" key="2">
    <source>
        <dbReference type="EMBL" id="MFC4361760.1"/>
    </source>
</evidence>
<reference evidence="3" key="1">
    <citation type="journal article" date="2019" name="Int. J. Syst. Evol. Microbiol.">
        <title>The Global Catalogue of Microorganisms (GCM) 10K type strain sequencing project: providing services to taxonomists for standard genome sequencing and annotation.</title>
        <authorList>
            <consortium name="The Broad Institute Genomics Platform"/>
            <consortium name="The Broad Institute Genome Sequencing Center for Infectious Disease"/>
            <person name="Wu L."/>
            <person name="Ma J."/>
        </authorList>
    </citation>
    <scope>NUCLEOTIDE SEQUENCE [LARGE SCALE GENOMIC DNA]</scope>
    <source>
        <strain evidence="3">CECT 8570</strain>
    </source>
</reference>
<evidence type="ECO:0000259" key="1">
    <source>
        <dbReference type="Pfam" id="PF13579"/>
    </source>
</evidence>